<sequence length="79" mass="9161">MSLRRLYTFGRQIARLHEEACEARQRKYIDPITGKRVTTKFGHLQRGKCCGSGCRHCPYGHVNVTDPARKKTFNSLFYV</sequence>
<organism evidence="1 2">
    <name type="scientific">Albula goreensis</name>
    <dbReference type="NCBI Taxonomy" id="1534307"/>
    <lineage>
        <taxon>Eukaryota</taxon>
        <taxon>Metazoa</taxon>
        <taxon>Chordata</taxon>
        <taxon>Craniata</taxon>
        <taxon>Vertebrata</taxon>
        <taxon>Euteleostomi</taxon>
        <taxon>Actinopterygii</taxon>
        <taxon>Neopterygii</taxon>
        <taxon>Teleostei</taxon>
        <taxon>Albuliformes</taxon>
        <taxon>Albulidae</taxon>
        <taxon>Albula</taxon>
    </lineage>
</organism>
<protein>
    <submittedName>
        <fullName evidence="1">Uncharacterized protein</fullName>
    </submittedName>
</protein>
<accession>A0A8T3D9K6</accession>
<name>A0A8T3D9K6_9TELE</name>
<dbReference type="PANTHER" id="PTHR21037">
    <property type="entry name" value="39S RIBOSOMAL PROTEIN L14, MITOCHONDRIAL"/>
    <property type="match status" value="1"/>
</dbReference>
<evidence type="ECO:0000313" key="1">
    <source>
        <dbReference type="EMBL" id="KAI1891508.1"/>
    </source>
</evidence>
<proteinExistence type="predicted"/>
<reference evidence="1" key="1">
    <citation type="submission" date="2021-01" db="EMBL/GenBank/DDBJ databases">
        <authorList>
            <person name="Zahm M."/>
            <person name="Roques C."/>
            <person name="Cabau C."/>
            <person name="Klopp C."/>
            <person name="Donnadieu C."/>
            <person name="Jouanno E."/>
            <person name="Lampietro C."/>
            <person name="Louis A."/>
            <person name="Herpin A."/>
            <person name="Echchiki A."/>
            <person name="Berthelot C."/>
            <person name="Parey E."/>
            <person name="Roest-Crollius H."/>
            <person name="Braasch I."/>
            <person name="Postlethwait J."/>
            <person name="Bobe J."/>
            <person name="Montfort J."/>
            <person name="Bouchez O."/>
            <person name="Begum T."/>
            <person name="Mejri S."/>
            <person name="Adams A."/>
            <person name="Chen W.-J."/>
            <person name="Guiguen Y."/>
        </authorList>
    </citation>
    <scope>NUCLEOTIDE SEQUENCE</scope>
    <source>
        <tissue evidence="1">Blood</tissue>
    </source>
</reference>
<dbReference type="PANTHER" id="PTHR21037:SF2">
    <property type="entry name" value="SIMILAR TO NOVEL PROTEIN"/>
    <property type="match status" value="1"/>
</dbReference>
<gene>
    <name evidence="1" type="ORF">AGOR_G00144530</name>
</gene>
<dbReference type="OrthoDB" id="274765at2759"/>
<dbReference type="AlphaFoldDB" id="A0A8T3D9K6"/>
<dbReference type="EMBL" id="JAERUA010000013">
    <property type="protein sequence ID" value="KAI1891508.1"/>
    <property type="molecule type" value="Genomic_DNA"/>
</dbReference>
<comment type="caution">
    <text evidence="1">The sequence shown here is derived from an EMBL/GenBank/DDBJ whole genome shotgun (WGS) entry which is preliminary data.</text>
</comment>
<dbReference type="InterPro" id="IPR040807">
    <property type="entry name" value="DUF5522"/>
</dbReference>
<keyword evidence="2" id="KW-1185">Reference proteome</keyword>
<dbReference type="Pfam" id="PF17653">
    <property type="entry name" value="DUF5522"/>
    <property type="match status" value="1"/>
</dbReference>
<dbReference type="Proteomes" id="UP000829720">
    <property type="component" value="Unassembled WGS sequence"/>
</dbReference>
<evidence type="ECO:0000313" key="2">
    <source>
        <dbReference type="Proteomes" id="UP000829720"/>
    </source>
</evidence>